<dbReference type="SUPFAM" id="SSF82697">
    <property type="entry name" value="PurS-like"/>
    <property type="match status" value="1"/>
</dbReference>
<proteinExistence type="inferred from homology"/>
<keyword evidence="3 6" id="KW-0547">Nucleotide-binding</keyword>
<keyword evidence="2 6" id="KW-0436">Ligase</keyword>
<dbReference type="PATRIC" id="fig|1423719.4.peg.190"/>
<evidence type="ECO:0000256" key="6">
    <source>
        <dbReference type="HAMAP-Rule" id="MF_01926"/>
    </source>
</evidence>
<comment type="catalytic activity">
    <reaction evidence="6">
        <text>N(2)-formyl-N(1)-(5-phospho-beta-D-ribosyl)glycinamide + L-glutamine + ATP + H2O = 2-formamido-N(1)-(5-O-phospho-beta-D-ribosyl)acetamidine + L-glutamate + ADP + phosphate + H(+)</text>
        <dbReference type="Rhea" id="RHEA:17129"/>
        <dbReference type="ChEBI" id="CHEBI:15377"/>
        <dbReference type="ChEBI" id="CHEBI:15378"/>
        <dbReference type="ChEBI" id="CHEBI:29985"/>
        <dbReference type="ChEBI" id="CHEBI:30616"/>
        <dbReference type="ChEBI" id="CHEBI:43474"/>
        <dbReference type="ChEBI" id="CHEBI:58359"/>
        <dbReference type="ChEBI" id="CHEBI:147286"/>
        <dbReference type="ChEBI" id="CHEBI:147287"/>
        <dbReference type="ChEBI" id="CHEBI:456216"/>
        <dbReference type="EC" id="6.3.5.3"/>
    </reaction>
</comment>
<keyword evidence="8" id="KW-1185">Reference proteome</keyword>
<dbReference type="HAMAP" id="MF_01926">
    <property type="entry name" value="PurS"/>
    <property type="match status" value="1"/>
</dbReference>
<comment type="pathway">
    <text evidence="6">Purine metabolism; IMP biosynthesis via de novo pathway; 5-amino-1-(5-phospho-D-ribosyl)imidazole from N(2)-formyl-N(1)-(5-phospho-D-ribosyl)glycinamide: step 1/2.</text>
</comment>
<dbReference type="NCBIfam" id="TIGR00302">
    <property type="entry name" value="phosphoribosylformylglycinamidine synthase subunit PurS"/>
    <property type="match status" value="1"/>
</dbReference>
<dbReference type="GeneID" id="83548203"/>
<dbReference type="PANTHER" id="PTHR34696:SF1">
    <property type="entry name" value="PHOSPHORIBOSYLFORMYLGLYCINAMIDINE SYNTHASE SUBUNIT PURS"/>
    <property type="match status" value="1"/>
</dbReference>
<evidence type="ECO:0000313" key="8">
    <source>
        <dbReference type="Proteomes" id="UP000051450"/>
    </source>
</evidence>
<dbReference type="RefSeq" id="WP_057973509.1">
    <property type="nucleotide sequence ID" value="NZ_AZDI01000001.1"/>
</dbReference>
<comment type="caution">
    <text evidence="7">The sequence shown here is derived from an EMBL/GenBank/DDBJ whole genome shotgun (WGS) entry which is preliminary data.</text>
</comment>
<dbReference type="GO" id="GO:0006189">
    <property type="term" value="P:'de novo' IMP biosynthetic process"/>
    <property type="evidence" value="ECO:0007669"/>
    <property type="project" value="UniProtKB-UniRule"/>
</dbReference>
<dbReference type="GO" id="GO:0004642">
    <property type="term" value="F:phosphoribosylformylglycinamidine synthase activity"/>
    <property type="evidence" value="ECO:0007669"/>
    <property type="project" value="UniProtKB-UniRule"/>
</dbReference>
<dbReference type="GO" id="GO:0005737">
    <property type="term" value="C:cytoplasm"/>
    <property type="evidence" value="ECO:0007669"/>
    <property type="project" value="UniProtKB-SubCell"/>
</dbReference>
<reference evidence="7 8" key="1">
    <citation type="journal article" date="2015" name="Genome Announc.">
        <title>Expanding the biotechnology potential of lactobacilli through comparative genomics of 213 strains and associated genera.</title>
        <authorList>
            <person name="Sun Z."/>
            <person name="Harris H.M."/>
            <person name="McCann A."/>
            <person name="Guo C."/>
            <person name="Argimon S."/>
            <person name="Zhang W."/>
            <person name="Yang X."/>
            <person name="Jeffery I.B."/>
            <person name="Cooney J.C."/>
            <person name="Kagawa T.F."/>
            <person name="Liu W."/>
            <person name="Song Y."/>
            <person name="Salvetti E."/>
            <person name="Wrobel A."/>
            <person name="Rasinkangas P."/>
            <person name="Parkhill J."/>
            <person name="Rea M.C."/>
            <person name="O'Sullivan O."/>
            <person name="Ritari J."/>
            <person name="Douillard F.P."/>
            <person name="Paul Ross R."/>
            <person name="Yang R."/>
            <person name="Briner A.E."/>
            <person name="Felis G.E."/>
            <person name="de Vos W.M."/>
            <person name="Barrangou R."/>
            <person name="Klaenhammer T.R."/>
            <person name="Caufield P.W."/>
            <person name="Cui Y."/>
            <person name="Zhang H."/>
            <person name="O'Toole P.W."/>
        </authorList>
    </citation>
    <scope>NUCLEOTIDE SEQUENCE [LARGE SCALE GENOMIC DNA]</scope>
    <source>
        <strain evidence="7 8">DSM 15638</strain>
    </source>
</reference>
<keyword evidence="4 6" id="KW-0658">Purine biosynthesis</keyword>
<keyword evidence="1 6" id="KW-0963">Cytoplasm</keyword>
<dbReference type="Pfam" id="PF02700">
    <property type="entry name" value="PurS"/>
    <property type="match status" value="1"/>
</dbReference>
<dbReference type="AlphaFoldDB" id="A0A0R1HIY2"/>
<evidence type="ECO:0000256" key="1">
    <source>
        <dbReference type="ARBA" id="ARBA00022490"/>
    </source>
</evidence>
<comment type="subunit">
    <text evidence="6">Part of the FGAM synthase complex composed of 1 PurL, 1 PurQ and 2 PurS subunits.</text>
</comment>
<dbReference type="GO" id="GO:0005524">
    <property type="term" value="F:ATP binding"/>
    <property type="evidence" value="ECO:0007669"/>
    <property type="project" value="UniProtKB-UniRule"/>
</dbReference>
<evidence type="ECO:0000256" key="3">
    <source>
        <dbReference type="ARBA" id="ARBA00022741"/>
    </source>
</evidence>
<accession>A0A0R1HIY2</accession>
<dbReference type="EMBL" id="AZDI01000001">
    <property type="protein sequence ID" value="KRK46565.1"/>
    <property type="molecule type" value="Genomic_DNA"/>
</dbReference>
<evidence type="ECO:0000256" key="5">
    <source>
        <dbReference type="ARBA" id="ARBA00022840"/>
    </source>
</evidence>
<keyword evidence="5 6" id="KW-0067">ATP-binding</keyword>
<comment type="subcellular location">
    <subcellularLocation>
        <location evidence="6">Cytoplasm</location>
    </subcellularLocation>
</comment>
<evidence type="ECO:0000256" key="2">
    <source>
        <dbReference type="ARBA" id="ARBA00022598"/>
    </source>
</evidence>
<dbReference type="OrthoDB" id="9799101at2"/>
<dbReference type="InterPro" id="IPR036604">
    <property type="entry name" value="PurS-like_sf"/>
</dbReference>
<dbReference type="Proteomes" id="UP000051450">
    <property type="component" value="Unassembled WGS sequence"/>
</dbReference>
<protein>
    <recommendedName>
        <fullName evidence="6">Phosphoribosylformylglycinamidine synthase subunit PurS</fullName>
        <shortName evidence="6">FGAM synthase</shortName>
        <ecNumber evidence="6">6.3.5.3</ecNumber>
    </recommendedName>
    <alternativeName>
        <fullName evidence="6">Formylglycinamide ribonucleotide amidotransferase subunit III</fullName>
        <shortName evidence="6">FGAR amidotransferase III</shortName>
        <shortName evidence="6">FGAR-AT III</shortName>
    </alternativeName>
    <alternativeName>
        <fullName evidence="6">Phosphoribosylformylglycinamidine synthase subunit III</fullName>
    </alternativeName>
</protein>
<comment type="similarity">
    <text evidence="6">Belongs to the PurS family.</text>
</comment>
<dbReference type="EC" id="6.3.5.3" evidence="6"/>
<dbReference type="STRING" id="1423719.FC66_GL000188"/>
<name>A0A0R1HIY2_9LACO</name>
<gene>
    <name evidence="6" type="primary">purS</name>
    <name evidence="7" type="ORF">FC66_GL000188</name>
</gene>
<evidence type="ECO:0000256" key="4">
    <source>
        <dbReference type="ARBA" id="ARBA00022755"/>
    </source>
</evidence>
<dbReference type="PANTHER" id="PTHR34696">
    <property type="entry name" value="PHOSPHORIBOSYLFORMYLGLYCINAMIDINE SYNTHASE SUBUNIT PURS"/>
    <property type="match status" value="1"/>
</dbReference>
<dbReference type="NCBIfam" id="NF004630">
    <property type="entry name" value="PRK05974.1"/>
    <property type="match status" value="1"/>
</dbReference>
<comment type="function">
    <text evidence="6">Part of the phosphoribosylformylglycinamidine synthase complex involved in the purines biosynthetic pathway. Catalyzes the ATP-dependent conversion of formylglycinamide ribonucleotide (FGAR) and glutamine to yield formylglycinamidine ribonucleotide (FGAM) and glutamate. The FGAM synthase complex is composed of three subunits. PurQ produces an ammonia molecule by converting glutamine to glutamate. PurL transfers the ammonia molecule to FGAR to form FGAM in an ATP-dependent manner. PurS interacts with PurQ and PurL and is thought to assist in the transfer of the ammonia molecule from PurQ to PurL.</text>
</comment>
<organism evidence="7 8">
    <name type="scientific">Dellaglioa algida DSM 15638</name>
    <dbReference type="NCBI Taxonomy" id="1423719"/>
    <lineage>
        <taxon>Bacteria</taxon>
        <taxon>Bacillati</taxon>
        <taxon>Bacillota</taxon>
        <taxon>Bacilli</taxon>
        <taxon>Lactobacillales</taxon>
        <taxon>Lactobacillaceae</taxon>
        <taxon>Dellaglioa</taxon>
    </lineage>
</organism>
<evidence type="ECO:0000313" key="7">
    <source>
        <dbReference type="EMBL" id="KRK46565.1"/>
    </source>
</evidence>
<dbReference type="Gene3D" id="3.30.1280.10">
    <property type="entry name" value="Phosphoribosylformylglycinamidine synthase subunit PurS"/>
    <property type="match status" value="1"/>
</dbReference>
<dbReference type="InterPro" id="IPR003850">
    <property type="entry name" value="PurS"/>
</dbReference>
<sequence>MYSVKVYVTYKESVLDPQGQAVNEAISRLGFSGVSDVRVGKYFVMNIKATELEINQKVDNICDKLLANPNMERYRYELEELGEQV</sequence>
<dbReference type="UniPathway" id="UPA00074">
    <property type="reaction ID" value="UER00128"/>
</dbReference>